<dbReference type="AlphaFoldDB" id="A0A3P6BRQ7"/>
<reference evidence="2" key="1">
    <citation type="submission" date="2018-11" db="EMBL/GenBank/DDBJ databases">
        <authorList>
            <consortium name="Genoscope - CEA"/>
            <person name="William W."/>
        </authorList>
    </citation>
    <scope>NUCLEOTIDE SEQUENCE</scope>
</reference>
<feature type="compositionally biased region" description="Pro residues" evidence="1">
    <location>
        <begin position="320"/>
        <end position="333"/>
    </location>
</feature>
<gene>
    <name evidence="2" type="ORF">BRAA08T33478Z</name>
</gene>
<feature type="compositionally biased region" description="Basic and acidic residues" evidence="1">
    <location>
        <begin position="64"/>
        <end position="78"/>
    </location>
</feature>
<feature type="region of interest" description="Disordered" evidence="1">
    <location>
        <begin position="314"/>
        <end position="664"/>
    </location>
</feature>
<dbReference type="PANTHER" id="PTHR23172:SF19">
    <property type="entry name" value="J DOMAIN-CONTAINING PROTEIN"/>
    <property type="match status" value="1"/>
</dbReference>
<protein>
    <recommendedName>
        <fullName evidence="3">J domain-containing protein</fullName>
    </recommendedName>
</protein>
<dbReference type="Gene3D" id="1.10.287.110">
    <property type="entry name" value="DnaJ domain"/>
    <property type="match status" value="1"/>
</dbReference>
<feature type="compositionally biased region" description="Basic and acidic residues" evidence="1">
    <location>
        <begin position="517"/>
        <end position="593"/>
    </location>
</feature>
<proteinExistence type="predicted"/>
<feature type="compositionally biased region" description="Polar residues" evidence="1">
    <location>
        <begin position="160"/>
        <end position="176"/>
    </location>
</feature>
<feature type="compositionally biased region" description="Basic and acidic residues" evidence="1">
    <location>
        <begin position="434"/>
        <end position="505"/>
    </location>
</feature>
<dbReference type="InterPro" id="IPR036869">
    <property type="entry name" value="J_dom_sf"/>
</dbReference>
<accession>A0A3P6BRQ7</accession>
<feature type="compositionally biased region" description="Basic and acidic residues" evidence="1">
    <location>
        <begin position="399"/>
        <end position="427"/>
    </location>
</feature>
<feature type="compositionally biased region" description="Low complexity" evidence="1">
    <location>
        <begin position="16"/>
        <end position="51"/>
    </location>
</feature>
<feature type="compositionally biased region" description="Low complexity" evidence="1">
    <location>
        <begin position="594"/>
        <end position="605"/>
    </location>
</feature>
<evidence type="ECO:0000313" key="2">
    <source>
        <dbReference type="EMBL" id="VDD04290.1"/>
    </source>
</evidence>
<feature type="compositionally biased region" description="Polar residues" evidence="1">
    <location>
        <begin position="618"/>
        <end position="629"/>
    </location>
</feature>
<feature type="compositionally biased region" description="Polar residues" evidence="1">
    <location>
        <begin position="636"/>
        <end position="653"/>
    </location>
</feature>
<feature type="compositionally biased region" description="Polar residues" evidence="1">
    <location>
        <begin position="249"/>
        <end position="260"/>
    </location>
</feature>
<dbReference type="PANTHER" id="PTHR23172">
    <property type="entry name" value="AUXILIN/CYCLIN G-ASSOCIATED KINASE-RELATED"/>
    <property type="match status" value="1"/>
</dbReference>
<dbReference type="FunFam" id="1.10.287.110:FF:000043">
    <property type="entry name" value="J-domain protein required for chloroplast accumulation response 1"/>
    <property type="match status" value="1"/>
</dbReference>
<feature type="compositionally biased region" description="Basic and acidic residues" evidence="1">
    <location>
        <begin position="127"/>
        <end position="136"/>
    </location>
</feature>
<dbReference type="EMBL" id="LR031575">
    <property type="protein sequence ID" value="VDD04290.1"/>
    <property type="molecule type" value="Genomic_DNA"/>
</dbReference>
<dbReference type="SUPFAM" id="SSF46565">
    <property type="entry name" value="Chaperone J-domain"/>
    <property type="match status" value="1"/>
</dbReference>
<organism evidence="2">
    <name type="scientific">Brassica campestris</name>
    <name type="common">Field mustard</name>
    <dbReference type="NCBI Taxonomy" id="3711"/>
    <lineage>
        <taxon>Eukaryota</taxon>
        <taxon>Viridiplantae</taxon>
        <taxon>Streptophyta</taxon>
        <taxon>Embryophyta</taxon>
        <taxon>Tracheophyta</taxon>
        <taxon>Spermatophyta</taxon>
        <taxon>Magnoliopsida</taxon>
        <taxon>eudicotyledons</taxon>
        <taxon>Gunneridae</taxon>
        <taxon>Pentapetalae</taxon>
        <taxon>rosids</taxon>
        <taxon>malvids</taxon>
        <taxon>Brassicales</taxon>
        <taxon>Brassicaceae</taxon>
        <taxon>Brassiceae</taxon>
        <taxon>Brassica</taxon>
    </lineage>
</organism>
<feature type="region of interest" description="Disordered" evidence="1">
    <location>
        <begin position="107"/>
        <end position="300"/>
    </location>
</feature>
<feature type="region of interest" description="Disordered" evidence="1">
    <location>
        <begin position="1"/>
        <end position="78"/>
    </location>
</feature>
<sequence length="862" mass="95489">MDDFSGLLGLKPQGKSAPMAPSSSSPARNKSDSSPLFDDLSGGDDLLFSDSRSQTKPSDFDYDAMFKDPKPVYDKPVYDEEDVFESLKTPSGGSQSARFDDLFSSHSVHRKNNSSPFDDLIGNLSKPESEKRDEKGSSAFDDLIPGFGRASSPPAKRPTSETSHPQKPPYRTSSNLAEDPFVVLESASTPREPPPSGGYTDPLDDIGLFNSRKTDHSFADIDPLDSLGKSGPDVSSRDKSHLRPGNGSGSQSPVESSHTGSYHGKKVSFDEVLEPQSTSVPHATAPPYENKSLNSDGSFDLSDDVWLTVSEIPLFTLPTSAPPPSRPPPPRPTRPMKKKANEPHSHVRTSARASVNSPTAASQMDDLDDFSMGKNHTAANGEDSDGYSTAVASAAAMKDAMDKAEAKFRQAKERREKDNLKASRSMEGDPVDSYDSRERELRERQVRLDRERAEREAEMEKAQEREREERERKRVEKERERLLARQAVERATREARERAASEAHAKAQRAAVGKANTDARERAERAAVQRAHAEARERAAAGAREKAERAAAEARERELSVAREKEAKVKAERAAVERAAAEARARATAEARARVAAQAKAKQQENNNDLDSFFDSVSRPSSAPRQRTNPLDPFQDTWNKGGSFESSRASSRVPSGAAENLRKTSSATNIVDDLSSIFGASATQSGGFQDVEGETEERRRARLERHQRTQERAAQALAEKNDRDLRAQREQAEKNVSSVEILFVFFTCGFFFTLLLKYCWLRIGETLDVEIKRWGAGKEGNLRALLSTLQYVLWPECGWQPVSLTDLITAASVKKFYRKATLCIHPDKVQQKGANLQQKYIAEKVFDMLKEAWNKFNSEELF</sequence>
<evidence type="ECO:0000256" key="1">
    <source>
        <dbReference type="SAM" id="MobiDB-lite"/>
    </source>
</evidence>
<feature type="compositionally biased region" description="Polar residues" evidence="1">
    <location>
        <begin position="351"/>
        <end position="362"/>
    </location>
</feature>
<feature type="compositionally biased region" description="Basic and acidic residues" evidence="1">
    <location>
        <begin position="696"/>
        <end position="711"/>
    </location>
</feature>
<evidence type="ECO:0008006" key="3">
    <source>
        <dbReference type="Google" id="ProtNLM"/>
    </source>
</evidence>
<name>A0A3P6BRQ7_BRACM</name>
<feature type="region of interest" description="Disordered" evidence="1">
    <location>
        <begin position="684"/>
        <end position="722"/>
    </location>
</feature>